<sequence>MFILLRPIIFALIGGAITAEGLSLARRKSRQLSTIAGAHEGRDMEEYGIQMDASMRIKFEVVMVALQQAFESDPTRFRGSPDHPLTIVDVGTGTATLIKMLDEVATQKGYHWNFVGYDMDPTFIHDHCEKRVKRDKSNILCIQGDATNFMATPDSSSDPVPLKEYLKTVEGGKFNPDAVIYYSILHEIYSYPQYRFMLNHVRDSLSAARDLLAEGGVVIIRDFVKPAEGTGSAGYAPTFDCRKVPEGPGGAAGSPPECAVKRLDVDTEMKINDKDETASLCVADEGKKSPTEADSVHRLLKVFFDLASKEEMRGDSPFKGRVRTPPSVLSRVTEHTDRNGKEWSCIDGIFKTDIYEFIFHKDYYDQWNSEMNEEYGYWTVNSAKNILIEAGFGEEDLKRFETVKNEWITQHRLTGQVKINGKEHYPDYQLLVTAVKPNK</sequence>
<dbReference type="Gene3D" id="3.40.50.150">
    <property type="entry name" value="Vaccinia Virus protein VP39"/>
    <property type="match status" value="1"/>
</dbReference>
<dbReference type="EMBL" id="CDMZ01002235">
    <property type="protein sequence ID" value="CEM41436.1"/>
    <property type="molecule type" value="Genomic_DNA"/>
</dbReference>
<gene>
    <name evidence="1" type="ORF">Cvel_6236</name>
</gene>
<reference evidence="1" key="1">
    <citation type="submission" date="2014-11" db="EMBL/GenBank/DDBJ databases">
        <authorList>
            <person name="Otto D Thomas"/>
            <person name="Naeem Raeece"/>
        </authorList>
    </citation>
    <scope>NUCLEOTIDE SEQUENCE</scope>
</reference>
<accession>A0A0G4HC83</accession>
<dbReference type="InterPro" id="IPR029063">
    <property type="entry name" value="SAM-dependent_MTases_sf"/>
</dbReference>
<dbReference type="VEuPathDB" id="CryptoDB:Cvel_6236"/>
<organism evidence="1">
    <name type="scientific">Chromera velia CCMP2878</name>
    <dbReference type="NCBI Taxonomy" id="1169474"/>
    <lineage>
        <taxon>Eukaryota</taxon>
        <taxon>Sar</taxon>
        <taxon>Alveolata</taxon>
        <taxon>Colpodellida</taxon>
        <taxon>Chromeraceae</taxon>
        <taxon>Chromera</taxon>
    </lineage>
</organism>
<dbReference type="SUPFAM" id="SSF53335">
    <property type="entry name" value="S-adenosyl-L-methionine-dependent methyltransferases"/>
    <property type="match status" value="1"/>
</dbReference>
<proteinExistence type="predicted"/>
<evidence type="ECO:0000313" key="1">
    <source>
        <dbReference type="EMBL" id="CEM41436.1"/>
    </source>
</evidence>
<name>A0A0G4HC83_9ALVE</name>
<dbReference type="AlphaFoldDB" id="A0A0G4HC83"/>
<protein>
    <submittedName>
        <fullName evidence="1">Uncharacterized protein</fullName>
    </submittedName>
</protein>